<accession>A0A6A9V1W9</accession>
<feature type="transmembrane region" description="Helical" evidence="6">
    <location>
        <begin position="407"/>
        <end position="428"/>
    </location>
</feature>
<comment type="subcellular location">
    <subcellularLocation>
        <location evidence="1">Cell membrane</location>
        <topology evidence="1">Multi-pass membrane protein</topology>
    </subcellularLocation>
</comment>
<dbReference type="PANTHER" id="PTHR30619:SF1">
    <property type="entry name" value="RECOMBINATION PROTEIN 2"/>
    <property type="match status" value="1"/>
</dbReference>
<keyword evidence="9" id="KW-1185">Reference proteome</keyword>
<evidence type="ECO:0000256" key="1">
    <source>
        <dbReference type="ARBA" id="ARBA00004651"/>
    </source>
</evidence>
<dbReference type="NCBIfam" id="TIGR00360">
    <property type="entry name" value="ComEC_N-term"/>
    <property type="match status" value="1"/>
</dbReference>
<feature type="transmembrane region" description="Helical" evidence="6">
    <location>
        <begin position="236"/>
        <end position="259"/>
    </location>
</feature>
<dbReference type="Proteomes" id="UP000435304">
    <property type="component" value="Unassembled WGS sequence"/>
</dbReference>
<dbReference type="PANTHER" id="PTHR30619">
    <property type="entry name" value="DNA INTERNALIZATION/COMPETENCE PROTEIN COMEC/REC2"/>
    <property type="match status" value="1"/>
</dbReference>
<keyword evidence="4 6" id="KW-1133">Transmembrane helix</keyword>
<dbReference type="Pfam" id="PF03772">
    <property type="entry name" value="Competence"/>
    <property type="match status" value="1"/>
</dbReference>
<feature type="transmembrane region" description="Helical" evidence="6">
    <location>
        <begin position="56"/>
        <end position="75"/>
    </location>
</feature>
<evidence type="ECO:0000259" key="7">
    <source>
        <dbReference type="SMART" id="SM00849"/>
    </source>
</evidence>
<feature type="domain" description="Metallo-beta-lactamase" evidence="7">
    <location>
        <begin position="528"/>
        <end position="728"/>
    </location>
</feature>
<evidence type="ECO:0000256" key="2">
    <source>
        <dbReference type="ARBA" id="ARBA00022475"/>
    </source>
</evidence>
<dbReference type="Pfam" id="PF00753">
    <property type="entry name" value="Lactamase_B"/>
    <property type="match status" value="1"/>
</dbReference>
<dbReference type="EMBL" id="WPCU01000010">
    <property type="protein sequence ID" value="MVA77573.1"/>
    <property type="molecule type" value="Genomic_DNA"/>
</dbReference>
<keyword evidence="3 6" id="KW-0812">Transmembrane</keyword>
<feature type="transmembrane region" description="Helical" evidence="6">
    <location>
        <begin position="293"/>
        <end position="311"/>
    </location>
</feature>
<feature type="transmembrane region" description="Helical" evidence="6">
    <location>
        <begin position="491"/>
        <end position="510"/>
    </location>
</feature>
<evidence type="ECO:0000256" key="4">
    <source>
        <dbReference type="ARBA" id="ARBA00022989"/>
    </source>
</evidence>
<evidence type="ECO:0000256" key="5">
    <source>
        <dbReference type="ARBA" id="ARBA00023136"/>
    </source>
</evidence>
<evidence type="ECO:0000256" key="3">
    <source>
        <dbReference type="ARBA" id="ARBA00022692"/>
    </source>
</evidence>
<dbReference type="InterPro" id="IPR036866">
    <property type="entry name" value="RibonucZ/Hydroxyglut_hydro"/>
</dbReference>
<dbReference type="CDD" id="cd07731">
    <property type="entry name" value="ComA-like_MBL-fold"/>
    <property type="match status" value="1"/>
</dbReference>
<evidence type="ECO:0000256" key="6">
    <source>
        <dbReference type="SAM" id="Phobius"/>
    </source>
</evidence>
<name>A0A6A9V1W9_9ACTN</name>
<dbReference type="GO" id="GO:0005886">
    <property type="term" value="C:plasma membrane"/>
    <property type="evidence" value="ECO:0007669"/>
    <property type="project" value="UniProtKB-SubCell"/>
</dbReference>
<organism evidence="8 9">
    <name type="scientific">Auraticoccus cholistanensis</name>
    <dbReference type="NCBI Taxonomy" id="2656650"/>
    <lineage>
        <taxon>Bacteria</taxon>
        <taxon>Bacillati</taxon>
        <taxon>Actinomycetota</taxon>
        <taxon>Actinomycetes</taxon>
        <taxon>Propionibacteriales</taxon>
        <taxon>Propionibacteriaceae</taxon>
        <taxon>Auraticoccus</taxon>
    </lineage>
</organism>
<sequence length="774" mass="79485">MAGEDGDPHDLRMVPVAAAAWAATWLATSERLPAAGAVVLAALLLVWCARRRRSALLQAVALVLLGATVVGLVRLHGVRGGPVAELASAQAAVSAEVVTTSDVQRSTTPGQQLAWVRGELRLLHGRGQRHQTRLPVVVLVTGTAVERWRPVVSGSRVRTEARLAAPDRGSEVAAVVRVRGAPELVAPPPAGLRLVERVRAGLRAAVAPRSDEQRALVPALVLGDTSQMTEELDRRFAATGLVHLTAVSGANLTLLLAFLLSSARALGVRGWALRGVGLGAVVVFVALCRTEPSVLRAAAMGLVALAALGVGGRGERRGLRHLAVAVTVLLLLDPWLSRSVGMALSVLASAGIVWWAGRWAEVAAGWLPRWVAESVAVPLAAQLATQPVSTAISGQVSLAGLLANTAAAPFVGPATVLGFAAAGASLLWSPLAEFAALGAALSAQGILLVSSGGAALPGALWSWPVSPVSLLVLAVGCLLVARAVPHLLSRWWAGLGAAVLLVVSLLRAPVQPGWPPPDWFLVACDVGQGDALLLRADERSAVVVDTGPEPAAVDRCLDSTGVAAVPLLVLSHYHADHVDGLPGLLAGRAVGTVLVPPGGSPLEQHRRVLDQLAGAGLPATVAGVGGRWRAGEVEWHTLGPVGPPVATTAAEGESPAENDASLVGVATVAGVRVLLTGDIGPGAQQALTREHGPLRVDVLKVAHHGSADQDPEFLRGTGAVVALASAGRDNSYGHPAARTVALLESAGQRVLRTDTSGSLALTRDGDRIRVTSQR</sequence>
<dbReference type="InterPro" id="IPR001279">
    <property type="entry name" value="Metallo-B-lactamas"/>
</dbReference>
<dbReference type="InterPro" id="IPR004477">
    <property type="entry name" value="ComEC_N"/>
</dbReference>
<keyword evidence="2" id="KW-1003">Cell membrane</keyword>
<dbReference type="SUPFAM" id="SSF56281">
    <property type="entry name" value="Metallo-hydrolase/oxidoreductase"/>
    <property type="match status" value="1"/>
</dbReference>
<dbReference type="SMART" id="SM00849">
    <property type="entry name" value="Lactamase_B"/>
    <property type="match status" value="1"/>
</dbReference>
<dbReference type="InterPro" id="IPR035681">
    <property type="entry name" value="ComA-like_MBL"/>
</dbReference>
<dbReference type="Gene3D" id="3.60.15.10">
    <property type="entry name" value="Ribonuclease Z/Hydroxyacylglutathione hydrolase-like"/>
    <property type="match status" value="1"/>
</dbReference>
<comment type="caution">
    <text evidence="8">The sequence shown here is derived from an EMBL/GenBank/DDBJ whole genome shotgun (WGS) entry which is preliminary data.</text>
</comment>
<keyword evidence="5 6" id="KW-0472">Membrane</keyword>
<dbReference type="InterPro" id="IPR052159">
    <property type="entry name" value="Competence_DNA_uptake"/>
</dbReference>
<feature type="transmembrane region" description="Helical" evidence="6">
    <location>
        <begin position="342"/>
        <end position="360"/>
    </location>
</feature>
<protein>
    <submittedName>
        <fullName evidence="8">MBL fold metallo-hydrolase</fullName>
    </submittedName>
</protein>
<dbReference type="AlphaFoldDB" id="A0A6A9V1W9"/>
<dbReference type="GO" id="GO:0016787">
    <property type="term" value="F:hydrolase activity"/>
    <property type="evidence" value="ECO:0007669"/>
    <property type="project" value="UniProtKB-KW"/>
</dbReference>
<reference evidence="8 9" key="1">
    <citation type="submission" date="2019-12" db="EMBL/GenBank/DDBJ databases">
        <title>Auraticoccus cholistani sp. nov., an actinomycete isolated from soil of Cholistan desert.</title>
        <authorList>
            <person name="Cheema M.T."/>
        </authorList>
    </citation>
    <scope>NUCLEOTIDE SEQUENCE [LARGE SCALE GENOMIC DNA]</scope>
    <source>
        <strain evidence="8 9">F435</strain>
    </source>
</reference>
<feature type="transmembrane region" description="Helical" evidence="6">
    <location>
        <begin position="468"/>
        <end position="485"/>
    </location>
</feature>
<feature type="transmembrane region" description="Helical" evidence="6">
    <location>
        <begin position="32"/>
        <end position="49"/>
    </location>
</feature>
<feature type="transmembrane region" description="Helical" evidence="6">
    <location>
        <begin position="271"/>
        <end position="287"/>
    </location>
</feature>
<evidence type="ECO:0000313" key="8">
    <source>
        <dbReference type="EMBL" id="MVA77573.1"/>
    </source>
</evidence>
<gene>
    <name evidence="8" type="ORF">GC722_16335</name>
</gene>
<feature type="transmembrane region" description="Helical" evidence="6">
    <location>
        <begin position="434"/>
        <end position="456"/>
    </location>
</feature>
<proteinExistence type="predicted"/>
<keyword evidence="8" id="KW-0378">Hydrolase</keyword>
<evidence type="ECO:0000313" key="9">
    <source>
        <dbReference type="Proteomes" id="UP000435304"/>
    </source>
</evidence>